<feature type="transmembrane region" description="Helical" evidence="17">
    <location>
        <begin position="712"/>
        <end position="730"/>
    </location>
</feature>
<dbReference type="InterPro" id="IPR003674">
    <property type="entry name" value="Oligo_trans_STT3"/>
</dbReference>
<dbReference type="GeneID" id="33314497"/>
<evidence type="ECO:0000256" key="17">
    <source>
        <dbReference type="SAM" id="Phobius"/>
    </source>
</evidence>
<comment type="subcellular location">
    <subcellularLocation>
        <location evidence="3">Endomembrane system</location>
        <topology evidence="3">Multi-pass membrane protein</topology>
    </subcellularLocation>
</comment>
<dbReference type="Proteomes" id="UP000197679">
    <property type="component" value="Chromosome"/>
</dbReference>
<proteinExistence type="inferred from homology"/>
<feature type="transmembrane region" description="Helical" evidence="17">
    <location>
        <begin position="510"/>
        <end position="529"/>
    </location>
</feature>
<dbReference type="Gene3D" id="3.40.50.12610">
    <property type="match status" value="1"/>
</dbReference>
<feature type="transmembrane region" description="Helical" evidence="17">
    <location>
        <begin position="74"/>
        <end position="95"/>
    </location>
</feature>
<feature type="transmembrane region" description="Helical" evidence="17">
    <location>
        <begin position="611"/>
        <end position="628"/>
    </location>
</feature>
<keyword evidence="10" id="KW-0479">Metal-binding</keyword>
<evidence type="ECO:0000256" key="11">
    <source>
        <dbReference type="ARBA" id="ARBA00022842"/>
    </source>
</evidence>
<gene>
    <name evidence="18" type="ORF">Mia14_0961</name>
</gene>
<accession>A0A218NP32</accession>
<dbReference type="PANTHER" id="PTHR13872">
    <property type="entry name" value="DOLICHYL-DIPHOSPHOOLIGOSACCHARIDE--PROTEIN GLYCOSYLTRANSFERASE SUBUNIT"/>
    <property type="match status" value="1"/>
</dbReference>
<feature type="transmembrane region" description="Helical" evidence="17">
    <location>
        <begin position="365"/>
        <end position="381"/>
    </location>
</feature>
<feature type="transmembrane region" description="Helical" evidence="17">
    <location>
        <begin position="441"/>
        <end position="458"/>
    </location>
</feature>
<sequence>MSAVLAIIVAFITLFVPGELLALALLRKTKLNLVDISIIGFVFGLVATPTMTWVEAYLIPYMHFFTFSLGLFEANALVLTIIGIILCFWQGVFSFSKLREFTKPKVSDKSLYQLSIEDIRSKLDSYDEGKKMVENHKTDESESLRHYEDSLEKLEGEEKINFEKEFRERNSTMMLDHKQEEMSLLEKLSAPKQANNGSNQTNLADKIKTHWVYEVLILLIIASFVIGMESEVIAPVFFQFDPYYYMIGTEALLTYGYQPQYTYFAWPTISKGVITRAQPLLPYLEAYWYSLANYLGPHYTVLNNALMSYTSSFYPPIVGAILVFVIFMMLYKEYGKYIALIGASLAATMPVLVTEFTAGQQLTEPWGIFSLFFFFMAYLLAVKDKNSVRLAIFAGVAFAFTFLGAHYYTVDMGVLAVYIIFEGIIDLAARKGIPKGFYKMNIIVLITIAVFLAAYTPYHATFSVNVPKILGIPLTVSGPALALLLVAVLDYGPKLLNKYNILFKKIDRTAYIEWIIAIAVIALIAMAFTPLGKPIIKVLDISKKFTSPSSALFMTVAEYEPSGLLYNFGAAGFGLVGSSIFGVPIMVWLVSAISVLLILVSIAYRRSETGVFYLAVALPLMYVGFIEVEYLPHFGIAFILLFCIMLGEILYLIASKFKLKQEINISNLSDIFKENKTYVYSVLIIGLFFVSTILAIIALLILIFKYSYKNKAMYSLLGLFLIIVIAGSLLKGSLLQGESSSFTSAIVSQAYYSAGNTTAACNNEMGADFFCNTVPTYWISFGKWLSANVGPNAPRVLSWWDYGDWINFFGHSNAVIRGDNANATEDEAVAASYVLGPKYGFNTSEMANMMNTNQTAYAVFDQGLIDKWGALDFLGCVYVNGTSEAYAKAAAAGTGQPYVLGTSPCEIEHDPEYVLVPYVVLDPYYSSGPSLSDYCSFSTSSNQFARIYTITNQSINSQYECMSEVPNSNGAVQLYTSNDTPTNSYINLQDNIGIQYLNISGVETPFEEYMAIYTPNGPNGTITDAPTQFYTSNFYKGFFLNELPGFHQVYSYINDSKGTNLVNYTDPLKAFELNNFTGKLPPQVPKPSYVHNNYTMP</sequence>
<feature type="transmembrane region" description="Helical" evidence="17">
    <location>
        <begin position="338"/>
        <end position="359"/>
    </location>
</feature>
<dbReference type="PANTHER" id="PTHR13872:SF1">
    <property type="entry name" value="DOLICHYL-DIPHOSPHOOLIGOSACCHARIDE--PROTEIN GLYCOSYLTRANSFERASE SUBUNIT STT3B"/>
    <property type="match status" value="1"/>
</dbReference>
<dbReference type="OrthoDB" id="12184at2157"/>
<comment type="cofactor">
    <cofactor evidence="1">
        <name>Mn(2+)</name>
        <dbReference type="ChEBI" id="CHEBI:29035"/>
    </cofactor>
</comment>
<evidence type="ECO:0000256" key="15">
    <source>
        <dbReference type="ARBA" id="ARBA00030679"/>
    </source>
</evidence>
<dbReference type="GO" id="GO:0016020">
    <property type="term" value="C:membrane"/>
    <property type="evidence" value="ECO:0007669"/>
    <property type="project" value="InterPro"/>
</dbReference>
<reference evidence="18 19" key="1">
    <citation type="journal article" date="2017" name="Nat. Commun.">
        <title>'ARMAN' archaea depend on association with euryarchaeal host in culture and in situ.</title>
        <authorList>
            <person name="Golyshina O."/>
            <person name="Toshchakov S."/>
            <person name="Makarova K."/>
            <person name="Gavrilov S."/>
            <person name="Korzhenkov A."/>
            <person name="La Cono V."/>
            <person name="Arcadi E."/>
            <person name="Nechitaylo T."/>
            <person name="Ferrer M."/>
            <person name="Kublanov I."/>
            <person name="Wolf Y."/>
            <person name="Yakimov M."/>
            <person name="Golyshin P."/>
            <person name="Slesarev A."/>
            <person name="Kozyavkin S."/>
        </authorList>
    </citation>
    <scope>NUCLEOTIDE SEQUENCE [LARGE SCALE GENOMIC DNA]</scope>
    <source>
        <strain evidence="18 19">Mia14</strain>
    </source>
</reference>
<evidence type="ECO:0000256" key="8">
    <source>
        <dbReference type="ARBA" id="ARBA00022679"/>
    </source>
</evidence>
<keyword evidence="8 18" id="KW-0808">Transferase</keyword>
<evidence type="ECO:0000256" key="6">
    <source>
        <dbReference type="ARBA" id="ARBA00012602"/>
    </source>
</evidence>
<name>A0A218NP32_9ARCH</name>
<keyword evidence="9 17" id="KW-0812">Transmembrane</keyword>
<dbReference type="EMBL" id="CP019964">
    <property type="protein sequence ID" value="ASI14233.1"/>
    <property type="molecule type" value="Genomic_DNA"/>
</dbReference>
<feature type="transmembrane region" description="Helical" evidence="17">
    <location>
        <begin position="215"/>
        <end position="238"/>
    </location>
</feature>
<evidence type="ECO:0000256" key="10">
    <source>
        <dbReference type="ARBA" id="ARBA00022723"/>
    </source>
</evidence>
<comment type="similarity">
    <text evidence="5">Belongs to the STT3 family.</text>
</comment>
<feature type="transmembrane region" description="Helical" evidence="17">
    <location>
        <begin position="678"/>
        <end position="706"/>
    </location>
</feature>
<evidence type="ECO:0000256" key="14">
    <source>
        <dbReference type="ARBA" id="ARBA00023211"/>
    </source>
</evidence>
<evidence type="ECO:0000256" key="1">
    <source>
        <dbReference type="ARBA" id="ARBA00001936"/>
    </source>
</evidence>
<dbReference type="AlphaFoldDB" id="A0A218NP32"/>
<comment type="catalytic activity">
    <reaction evidence="16">
        <text>an archaeal dolichyl phosphooligosaccharide + [protein]-L-asparagine = an archaeal dolichyl phosphate + a glycoprotein with the oligosaccharide chain attached by N-beta-D-glycosyl linkage to a protein L-asparagine.</text>
        <dbReference type="EC" id="2.4.99.21"/>
    </reaction>
</comment>
<feature type="transmembrane region" description="Helical" evidence="17">
    <location>
        <begin position="313"/>
        <end position="331"/>
    </location>
</feature>
<feature type="transmembrane region" description="Helical" evidence="17">
    <location>
        <begin position="388"/>
        <end position="406"/>
    </location>
</feature>
<evidence type="ECO:0000313" key="18">
    <source>
        <dbReference type="EMBL" id="ASI14233.1"/>
    </source>
</evidence>
<feature type="transmembrane region" description="Helical" evidence="17">
    <location>
        <begin position="33"/>
        <end position="54"/>
    </location>
</feature>
<evidence type="ECO:0000256" key="4">
    <source>
        <dbReference type="ARBA" id="ARBA00004922"/>
    </source>
</evidence>
<keyword evidence="12 17" id="KW-1133">Transmembrane helix</keyword>
<evidence type="ECO:0000256" key="13">
    <source>
        <dbReference type="ARBA" id="ARBA00023136"/>
    </source>
</evidence>
<keyword evidence="14" id="KW-0464">Manganese</keyword>
<keyword evidence="7" id="KW-0328">Glycosyltransferase</keyword>
<dbReference type="EC" id="2.4.99.21" evidence="6"/>
<dbReference type="GO" id="GO:0046872">
    <property type="term" value="F:metal ion binding"/>
    <property type="evidence" value="ECO:0007669"/>
    <property type="project" value="UniProtKB-KW"/>
</dbReference>
<evidence type="ECO:0000313" key="19">
    <source>
        <dbReference type="Proteomes" id="UP000197679"/>
    </source>
</evidence>
<evidence type="ECO:0000256" key="3">
    <source>
        <dbReference type="ARBA" id="ARBA00004127"/>
    </source>
</evidence>
<dbReference type="UniPathway" id="UPA00378"/>
<evidence type="ECO:0000256" key="2">
    <source>
        <dbReference type="ARBA" id="ARBA00001946"/>
    </source>
</evidence>
<keyword evidence="13 17" id="KW-0472">Membrane</keyword>
<protein>
    <recommendedName>
        <fullName evidence="6">dolichyl-phosphooligosaccharide-protein glycotransferase</fullName>
        <ecNumber evidence="6">2.4.99.21</ecNumber>
    </recommendedName>
    <alternativeName>
        <fullName evidence="15">Oligosaccharyl transferase</fullName>
    </alternativeName>
</protein>
<comment type="pathway">
    <text evidence="4">Protein modification; protein glycosylation.</text>
</comment>
<feature type="transmembrane region" description="Helical" evidence="17">
    <location>
        <begin position="470"/>
        <end position="489"/>
    </location>
</feature>
<keyword evidence="11" id="KW-0460">Magnesium</keyword>
<evidence type="ECO:0000256" key="9">
    <source>
        <dbReference type="ARBA" id="ARBA00022692"/>
    </source>
</evidence>
<dbReference type="GO" id="GO:0004576">
    <property type="term" value="F:oligosaccharyl transferase activity"/>
    <property type="evidence" value="ECO:0007669"/>
    <property type="project" value="InterPro"/>
</dbReference>
<feature type="transmembrane region" description="Helical" evidence="17">
    <location>
        <begin position="412"/>
        <end position="429"/>
    </location>
</feature>
<keyword evidence="19" id="KW-1185">Reference proteome</keyword>
<dbReference type="RefSeq" id="WP_088820528.1">
    <property type="nucleotide sequence ID" value="NZ_CP019964.1"/>
</dbReference>
<organism evidence="18 19">
    <name type="scientific">Candidatus Mancarchaeum acidiphilum</name>
    <dbReference type="NCBI Taxonomy" id="1920749"/>
    <lineage>
        <taxon>Archaea</taxon>
        <taxon>Candidatus Micrarchaeota</taxon>
        <taxon>Candidatus Mancarchaeum</taxon>
    </lineage>
</organism>
<feature type="transmembrane region" description="Helical" evidence="17">
    <location>
        <begin position="6"/>
        <end position="26"/>
    </location>
</feature>
<comment type="cofactor">
    <cofactor evidence="2">
        <name>Mg(2+)</name>
        <dbReference type="ChEBI" id="CHEBI:18420"/>
    </cofactor>
</comment>
<evidence type="ECO:0000256" key="7">
    <source>
        <dbReference type="ARBA" id="ARBA00022676"/>
    </source>
</evidence>
<feature type="transmembrane region" description="Helical" evidence="17">
    <location>
        <begin position="585"/>
        <end position="604"/>
    </location>
</feature>
<evidence type="ECO:0000256" key="16">
    <source>
        <dbReference type="ARBA" id="ARBA00034066"/>
    </source>
</evidence>
<evidence type="ECO:0000256" key="5">
    <source>
        <dbReference type="ARBA" id="ARBA00010810"/>
    </source>
</evidence>
<feature type="transmembrane region" description="Helical" evidence="17">
    <location>
        <begin position="634"/>
        <end position="657"/>
    </location>
</feature>
<evidence type="ECO:0000256" key="12">
    <source>
        <dbReference type="ARBA" id="ARBA00022989"/>
    </source>
</evidence>
<dbReference type="GO" id="GO:0012505">
    <property type="term" value="C:endomembrane system"/>
    <property type="evidence" value="ECO:0007669"/>
    <property type="project" value="UniProtKB-SubCell"/>
</dbReference>
<dbReference type="KEGG" id="marh:Mia14_0961"/>